<gene>
    <name evidence="1" type="ORF">HMPREF1057_00918</name>
</gene>
<dbReference type="RefSeq" id="WP_007759986.1">
    <property type="nucleotide sequence ID" value="NZ_AKBZ01000001.1"/>
</dbReference>
<proteinExistence type="predicted"/>
<dbReference type="InterPro" id="IPR029044">
    <property type="entry name" value="Nucleotide-diphossugar_trans"/>
</dbReference>
<dbReference type="Proteomes" id="UP000007995">
    <property type="component" value="Unassembled WGS sequence"/>
</dbReference>
<evidence type="ECO:0000313" key="1">
    <source>
        <dbReference type="EMBL" id="EKJ92083.1"/>
    </source>
</evidence>
<sequence length="297" mass="35180">MKHYLKLYRVIKNVIKIWSIKIKAHKEHFIHDEEMLSSINRNPRLIISITSYGKRVYRSLPYTLYSLTYQTLKPDMIVVWLDENKWNDMKLNKTLHRFKEKGVLFKYCEDIRSYTKLIPALLEYPNDVIITLDDDIFYQKRKIEQLYNSYVNNPQGVHYMEASKITLNAKNEIAPSIEWQYISKVNSCSIPVPLGVYGVLYAPGALNNEVFKKDIFLSLASTTDDLWFFLMGIMNNNFYFYVGPDEAPDLYIDKIYQYFHSNSALFKKNCLNNANDICFNKLIDFYSCRQRIIQKLK</sequence>
<protein>
    <recommendedName>
        <fullName evidence="3">Glycosyltransferase 2-like domain-containing protein</fullName>
    </recommendedName>
</protein>
<dbReference type="HOGENOM" id="CLU_076555_0_1_10"/>
<dbReference type="OrthoDB" id="5465469at2"/>
<reference evidence="1 2" key="1">
    <citation type="submission" date="2012-02" db="EMBL/GenBank/DDBJ databases">
        <title>The Genome Sequence of Bacteroides finegoldii CL09T03C10.</title>
        <authorList>
            <consortium name="The Broad Institute Genome Sequencing Platform"/>
            <person name="Earl A."/>
            <person name="Ward D."/>
            <person name="Feldgarden M."/>
            <person name="Gevers D."/>
            <person name="Zitomersky N.L."/>
            <person name="Coyne M.J."/>
            <person name="Comstock L.E."/>
            <person name="Young S.K."/>
            <person name="Zeng Q."/>
            <person name="Gargeya S."/>
            <person name="Fitzgerald M."/>
            <person name="Haas B."/>
            <person name="Abouelleil A."/>
            <person name="Alvarado L."/>
            <person name="Arachchi H.M."/>
            <person name="Berlin A."/>
            <person name="Chapman S.B."/>
            <person name="Gearin G."/>
            <person name="Goldberg J."/>
            <person name="Griggs A."/>
            <person name="Gujja S."/>
            <person name="Hansen M."/>
            <person name="Heiman D."/>
            <person name="Howarth C."/>
            <person name="Larimer J."/>
            <person name="Lui A."/>
            <person name="MacDonald P.J.P."/>
            <person name="McCowen C."/>
            <person name="Montmayeur A."/>
            <person name="Murphy C."/>
            <person name="Neiman D."/>
            <person name="Pearson M."/>
            <person name="Priest M."/>
            <person name="Roberts A."/>
            <person name="Saif S."/>
            <person name="Shea T."/>
            <person name="Sisk P."/>
            <person name="Stolte C."/>
            <person name="Sykes S."/>
            <person name="Wortman J."/>
            <person name="Nusbaum C."/>
            <person name="Birren B."/>
        </authorList>
    </citation>
    <scope>NUCLEOTIDE SEQUENCE [LARGE SCALE GENOMIC DNA]</scope>
    <source>
        <strain evidence="1 2">CL09T03C10</strain>
    </source>
</reference>
<dbReference type="SUPFAM" id="SSF53448">
    <property type="entry name" value="Nucleotide-diphospho-sugar transferases"/>
    <property type="match status" value="1"/>
</dbReference>
<dbReference type="EMBL" id="AGXW01000002">
    <property type="protein sequence ID" value="EKJ92083.1"/>
    <property type="molecule type" value="Genomic_DNA"/>
</dbReference>
<dbReference type="AlphaFoldDB" id="K5DGK3"/>
<name>K5DGK3_9BACE</name>
<organism evidence="1 2">
    <name type="scientific">Bacteroides finegoldii CL09T03C10</name>
    <dbReference type="NCBI Taxonomy" id="997888"/>
    <lineage>
        <taxon>Bacteria</taxon>
        <taxon>Pseudomonadati</taxon>
        <taxon>Bacteroidota</taxon>
        <taxon>Bacteroidia</taxon>
        <taxon>Bacteroidales</taxon>
        <taxon>Bacteroidaceae</taxon>
        <taxon>Bacteroides</taxon>
    </lineage>
</organism>
<accession>K5DGK3</accession>
<evidence type="ECO:0000313" key="2">
    <source>
        <dbReference type="Proteomes" id="UP000007995"/>
    </source>
</evidence>
<evidence type="ECO:0008006" key="3">
    <source>
        <dbReference type="Google" id="ProtNLM"/>
    </source>
</evidence>
<comment type="caution">
    <text evidence="1">The sequence shown here is derived from an EMBL/GenBank/DDBJ whole genome shotgun (WGS) entry which is preliminary data.</text>
</comment>